<comment type="catalytic activity">
    <reaction evidence="1 8">
        <text>Hydrolysis of terminal non-reducing beta-D-galactose residues in beta-D-galactosides.</text>
        <dbReference type="EC" id="3.2.1.23"/>
    </reaction>
</comment>
<dbReference type="Pfam" id="PF02836">
    <property type="entry name" value="Glyco_hydro_2_C"/>
    <property type="match status" value="1"/>
</dbReference>
<dbReference type="InterPro" id="IPR006102">
    <property type="entry name" value="Ig-like_GH2"/>
</dbReference>
<dbReference type="Pfam" id="PF16353">
    <property type="entry name" value="LacZ_4"/>
    <property type="match status" value="1"/>
</dbReference>
<evidence type="ECO:0000256" key="1">
    <source>
        <dbReference type="ARBA" id="ARBA00001412"/>
    </source>
</evidence>
<dbReference type="PANTHER" id="PTHR46323:SF2">
    <property type="entry name" value="BETA-GALACTOSIDASE"/>
    <property type="match status" value="1"/>
</dbReference>
<feature type="domain" description="Beta galactosidase small chain/" evidence="9">
    <location>
        <begin position="776"/>
        <end position="1046"/>
    </location>
</feature>
<dbReference type="InterPro" id="IPR023232">
    <property type="entry name" value="Glyco_hydro_2_AS"/>
</dbReference>
<keyword evidence="11" id="KW-1185">Reference proteome</keyword>
<evidence type="ECO:0000256" key="8">
    <source>
        <dbReference type="RuleBase" id="RU361154"/>
    </source>
</evidence>
<dbReference type="Pfam" id="PF00703">
    <property type="entry name" value="Glyco_hydro_2"/>
    <property type="match status" value="1"/>
</dbReference>
<dbReference type="PROSITE" id="PS00719">
    <property type="entry name" value="GLYCOSYL_HYDROL_F2_1"/>
    <property type="match status" value="1"/>
</dbReference>
<dbReference type="PROSITE" id="PS00608">
    <property type="entry name" value="GLYCOSYL_HYDROL_F2_2"/>
    <property type="match status" value="1"/>
</dbReference>
<dbReference type="InterPro" id="IPR050347">
    <property type="entry name" value="Bact_Beta-galactosidase"/>
</dbReference>
<evidence type="ECO:0000256" key="4">
    <source>
        <dbReference type="ARBA" id="ARBA00013303"/>
    </source>
</evidence>
<dbReference type="Pfam" id="PF02837">
    <property type="entry name" value="Glyco_hydro_2_N"/>
    <property type="match status" value="1"/>
</dbReference>
<protein>
    <recommendedName>
        <fullName evidence="4 8">Beta-galactosidase</fullName>
        <ecNumber evidence="3 8">3.2.1.23</ecNumber>
    </recommendedName>
    <alternativeName>
        <fullName evidence="7 8">Lactase</fullName>
    </alternativeName>
</protein>
<comment type="caution">
    <text evidence="10">The sequence shown here is derived from an EMBL/GenBank/DDBJ whole genome shotgun (WGS) entry which is preliminary data.</text>
</comment>
<evidence type="ECO:0000256" key="2">
    <source>
        <dbReference type="ARBA" id="ARBA00007401"/>
    </source>
</evidence>
<dbReference type="SUPFAM" id="SSF74650">
    <property type="entry name" value="Galactose mutarotase-like"/>
    <property type="match status" value="1"/>
</dbReference>
<gene>
    <name evidence="10" type="ORF">J2S45_000841</name>
</gene>
<reference evidence="10 11" key="1">
    <citation type="submission" date="2023-07" db="EMBL/GenBank/DDBJ databases">
        <title>Sequencing the genomes of 1000 actinobacteria strains.</title>
        <authorList>
            <person name="Klenk H.-P."/>
        </authorList>
    </citation>
    <scope>NUCLEOTIDE SEQUENCE [LARGE SCALE GENOMIC DNA]</scope>
    <source>
        <strain evidence="10 11">DSM 19515</strain>
    </source>
</reference>
<dbReference type="InterPro" id="IPR008979">
    <property type="entry name" value="Galactose-bd-like_sf"/>
</dbReference>
<dbReference type="InterPro" id="IPR036156">
    <property type="entry name" value="Beta-gal/glucu_dom_sf"/>
</dbReference>
<dbReference type="InterPro" id="IPR006101">
    <property type="entry name" value="Glyco_hydro_2"/>
</dbReference>
<dbReference type="SUPFAM" id="SSF51445">
    <property type="entry name" value="(Trans)glycosidases"/>
    <property type="match status" value="1"/>
</dbReference>
<evidence type="ECO:0000313" key="10">
    <source>
        <dbReference type="EMBL" id="MDP9832162.1"/>
    </source>
</evidence>
<dbReference type="PRINTS" id="PR00132">
    <property type="entry name" value="GLHYDRLASE2"/>
</dbReference>
<keyword evidence="5 8" id="KW-0378">Hydrolase</keyword>
<dbReference type="Gene3D" id="2.70.98.10">
    <property type="match status" value="1"/>
</dbReference>
<dbReference type="InterPro" id="IPR013783">
    <property type="entry name" value="Ig-like_fold"/>
</dbReference>
<evidence type="ECO:0000256" key="5">
    <source>
        <dbReference type="ARBA" id="ARBA00022801"/>
    </source>
</evidence>
<dbReference type="SMART" id="SM01038">
    <property type="entry name" value="Bgal_small_N"/>
    <property type="match status" value="1"/>
</dbReference>
<evidence type="ECO:0000256" key="6">
    <source>
        <dbReference type="ARBA" id="ARBA00023295"/>
    </source>
</evidence>
<dbReference type="PANTHER" id="PTHR46323">
    <property type="entry name" value="BETA-GALACTOSIDASE"/>
    <property type="match status" value="1"/>
</dbReference>
<dbReference type="EMBL" id="JAUSQL010000001">
    <property type="protein sequence ID" value="MDP9832162.1"/>
    <property type="molecule type" value="Genomic_DNA"/>
</dbReference>
<dbReference type="InterPro" id="IPR006104">
    <property type="entry name" value="Glyco_hydro_2_N"/>
</dbReference>
<comment type="similarity">
    <text evidence="2 8">Belongs to the glycosyl hydrolase 2 family.</text>
</comment>
<dbReference type="RefSeq" id="WP_307634639.1">
    <property type="nucleotide sequence ID" value="NZ_JAUSQL010000001.1"/>
</dbReference>
<sequence length="1053" mass="118462">MQMLTHHDNLAVLHEETLPPRAYYIPCSPEFYAREPDLAGRINIERTRSDRFRLLNGEWEFTYYPSVQDLDRDVFAIPELATTIPVPGTWQYNGFDQHQYTNIRYPIPLDPPHVPKRNPAGHYRTKFTYAPTHAATSSADQTERRSIKQGAAPRTHLMFEGVDSAFYLWINGTYVGYSQVTHAQSEFDITDALIEGTNTLDVLVLKWCDGTYLEDQDKFRTTGIIRDVYLLSRAAAGVEDYLVTTSFTENGARVTVDARFYGDPGSVDVTLIDPKGAPVAHGRFTPGSSGSAARAHSLDHTWHTDLTQPYEWTPETPSLYTLIMHTANEVITDRVGIREVVIADAVLKVNGDPIKIKGVNRHDSDPRTGPVVDLDHIRRDLKLMREHNINAIRSSHYPNCPQFYHLCDEYGFYVMSEADNESHGTQLQLLADETEPNVFHQWNKPIADNPAWTEAVVDRIELMIHSEKNRPSIISWSAGNECAYGQTLEAGLARMKELDPTRFTHYESAYYRAPDRSYDYSNIDVYARMYPPLSDITEYLTWGDKPFLLVEYCHSMGNGPGDLEDYWQMILREERMCGGFIWEWADHAVQTDAGAYLYGGDHGEEIHDGNFCIDGLVGPDRTPHTGLLEAWNVHRPIRADYCQGVLTLTNTANHLNAADFARLRYEVICDGVVVEHGALQCPSIAPRTSARMELPLTVPEVGRCFLRVFSVLAHDAPLVSEGHCLGFDEFALPNATAHTRAALELCAPKVKSKPSAVAPETGDKQPILETRGRFCSVRAGDLHYQFDRDTGLIESIRYRDEDLCSKPMELNIWRAPTDNDMYVKSQWIRAKYHLAYSHAYSFTADRTTDGIRLTAEIAVVAPTIQPIIRGRLTWIVRPDGSLELSFVGDVSENFPDLPRFGIRMFLKQGDRVLWAGLGPQENYIDKSQAARHGVYQMSIGELHEDYIMPQENGSRSSVDYLEIQGIHEDLNLAVASNHLFSFNASHFTQEELTRCTHNTELRPAGCTVLCIDSAMAGIGSGSCGPSLAPASRVPRHLDMALVLSINTLGKVQR</sequence>
<dbReference type="InterPro" id="IPR011013">
    <property type="entry name" value="Gal_mutarotase_sf_dom"/>
</dbReference>
<dbReference type="EC" id="3.2.1.23" evidence="3 8"/>
<dbReference type="InterPro" id="IPR017853">
    <property type="entry name" value="GH"/>
</dbReference>
<proteinExistence type="inferred from homology"/>
<dbReference type="Gene3D" id="2.60.40.10">
    <property type="entry name" value="Immunoglobulins"/>
    <property type="match status" value="2"/>
</dbReference>
<accession>A0ABT9PHH1</accession>
<dbReference type="InterPro" id="IPR023230">
    <property type="entry name" value="Glyco_hydro_2_CS"/>
</dbReference>
<dbReference type="Proteomes" id="UP001230145">
    <property type="component" value="Unassembled WGS sequence"/>
</dbReference>
<dbReference type="GO" id="GO:0004565">
    <property type="term" value="F:beta-galactosidase activity"/>
    <property type="evidence" value="ECO:0007669"/>
    <property type="project" value="UniProtKB-EC"/>
</dbReference>
<dbReference type="InterPro" id="IPR014718">
    <property type="entry name" value="GH-type_carb-bd"/>
</dbReference>
<dbReference type="InterPro" id="IPR006103">
    <property type="entry name" value="Glyco_hydro_2_cat"/>
</dbReference>
<dbReference type="Gene3D" id="3.20.20.80">
    <property type="entry name" value="Glycosidases"/>
    <property type="match status" value="1"/>
</dbReference>
<evidence type="ECO:0000313" key="11">
    <source>
        <dbReference type="Proteomes" id="UP001230145"/>
    </source>
</evidence>
<evidence type="ECO:0000256" key="3">
    <source>
        <dbReference type="ARBA" id="ARBA00012756"/>
    </source>
</evidence>
<keyword evidence="6 8" id="KW-0326">Glycosidase</keyword>
<dbReference type="Gene3D" id="2.60.120.260">
    <property type="entry name" value="Galactose-binding domain-like"/>
    <property type="match status" value="1"/>
</dbReference>
<name>A0ABT9PHH1_9ACTO</name>
<dbReference type="SUPFAM" id="SSF49785">
    <property type="entry name" value="Galactose-binding domain-like"/>
    <property type="match status" value="1"/>
</dbReference>
<dbReference type="Pfam" id="PF02929">
    <property type="entry name" value="Bgal_small_N"/>
    <property type="match status" value="1"/>
</dbReference>
<organism evidence="10 11">
    <name type="scientific">Trueperella abortisuis</name>
    <dbReference type="NCBI Taxonomy" id="445930"/>
    <lineage>
        <taxon>Bacteria</taxon>
        <taxon>Bacillati</taxon>
        <taxon>Actinomycetota</taxon>
        <taxon>Actinomycetes</taxon>
        <taxon>Actinomycetales</taxon>
        <taxon>Actinomycetaceae</taxon>
        <taxon>Trueperella</taxon>
    </lineage>
</organism>
<evidence type="ECO:0000259" key="9">
    <source>
        <dbReference type="SMART" id="SM01038"/>
    </source>
</evidence>
<dbReference type="InterPro" id="IPR032312">
    <property type="entry name" value="LacZ_4"/>
</dbReference>
<dbReference type="InterPro" id="IPR004199">
    <property type="entry name" value="B-gal_small/dom_5"/>
</dbReference>
<dbReference type="SUPFAM" id="SSF49303">
    <property type="entry name" value="beta-Galactosidase/glucuronidase domain"/>
    <property type="match status" value="2"/>
</dbReference>
<evidence type="ECO:0000256" key="7">
    <source>
        <dbReference type="ARBA" id="ARBA00032230"/>
    </source>
</evidence>